<dbReference type="GO" id="GO:0016020">
    <property type="term" value="C:membrane"/>
    <property type="evidence" value="ECO:0007669"/>
    <property type="project" value="UniProtKB-SubCell"/>
</dbReference>
<evidence type="ECO:0000256" key="7">
    <source>
        <dbReference type="ARBA" id="ARBA00022989"/>
    </source>
</evidence>
<dbReference type="GO" id="GO:0004497">
    <property type="term" value="F:monooxygenase activity"/>
    <property type="evidence" value="ECO:0007669"/>
    <property type="project" value="UniProtKB-KW"/>
</dbReference>
<evidence type="ECO:0000256" key="4">
    <source>
        <dbReference type="ARBA" id="ARBA00022617"/>
    </source>
</evidence>
<evidence type="ECO:0000256" key="11">
    <source>
        <dbReference type="ARBA" id="ARBA00023136"/>
    </source>
</evidence>
<comment type="subcellular location">
    <subcellularLocation>
        <location evidence="2">Membrane</location>
        <topology evidence="2">Single-pass membrane protein</topology>
    </subcellularLocation>
</comment>
<organism evidence="12 13">
    <name type="scientific">Kingdonia uniflora</name>
    <dbReference type="NCBI Taxonomy" id="39325"/>
    <lineage>
        <taxon>Eukaryota</taxon>
        <taxon>Viridiplantae</taxon>
        <taxon>Streptophyta</taxon>
        <taxon>Embryophyta</taxon>
        <taxon>Tracheophyta</taxon>
        <taxon>Spermatophyta</taxon>
        <taxon>Magnoliopsida</taxon>
        <taxon>Ranunculales</taxon>
        <taxon>Circaeasteraceae</taxon>
        <taxon>Kingdonia</taxon>
    </lineage>
</organism>
<name>A0A7J7MFW4_9MAGN</name>
<keyword evidence="5" id="KW-0812">Transmembrane</keyword>
<evidence type="ECO:0000256" key="5">
    <source>
        <dbReference type="ARBA" id="ARBA00022692"/>
    </source>
</evidence>
<keyword evidence="9" id="KW-0408">Iron</keyword>
<keyword evidence="8" id="KW-0560">Oxidoreductase</keyword>
<dbReference type="Proteomes" id="UP000541444">
    <property type="component" value="Unassembled WGS sequence"/>
</dbReference>
<comment type="caution">
    <text evidence="12">The sequence shown here is derived from an EMBL/GenBank/DDBJ whole genome shotgun (WGS) entry which is preliminary data.</text>
</comment>
<dbReference type="Gene3D" id="1.10.630.10">
    <property type="entry name" value="Cytochrome P450"/>
    <property type="match status" value="1"/>
</dbReference>
<dbReference type="InterPro" id="IPR001128">
    <property type="entry name" value="Cyt_P450"/>
</dbReference>
<keyword evidence="4" id="KW-0349">Heme</keyword>
<dbReference type="PANTHER" id="PTHR47953:SF19">
    <property type="entry name" value="OS06G0641600 PROTEIN"/>
    <property type="match status" value="1"/>
</dbReference>
<dbReference type="PRINTS" id="PR00385">
    <property type="entry name" value="P450"/>
</dbReference>
<evidence type="ECO:0000256" key="1">
    <source>
        <dbReference type="ARBA" id="ARBA00001971"/>
    </source>
</evidence>
<dbReference type="PANTHER" id="PTHR47953">
    <property type="entry name" value="OS08G0105600 PROTEIN"/>
    <property type="match status" value="1"/>
</dbReference>
<reference evidence="12 13" key="1">
    <citation type="journal article" date="2020" name="IScience">
        <title>Genome Sequencing of the Endangered Kingdonia uniflora (Circaeasteraceae, Ranunculales) Reveals Potential Mechanisms of Evolutionary Specialization.</title>
        <authorList>
            <person name="Sun Y."/>
            <person name="Deng T."/>
            <person name="Zhang A."/>
            <person name="Moore M.J."/>
            <person name="Landis J.B."/>
            <person name="Lin N."/>
            <person name="Zhang H."/>
            <person name="Zhang X."/>
            <person name="Huang J."/>
            <person name="Zhang X."/>
            <person name="Sun H."/>
            <person name="Wang H."/>
        </authorList>
    </citation>
    <scope>NUCLEOTIDE SEQUENCE [LARGE SCALE GENOMIC DNA]</scope>
    <source>
        <strain evidence="12">TB1705</strain>
        <tissue evidence="12">Leaf</tissue>
    </source>
</reference>
<gene>
    <name evidence="12" type="ORF">GIB67_000990</name>
</gene>
<evidence type="ECO:0000256" key="6">
    <source>
        <dbReference type="ARBA" id="ARBA00022723"/>
    </source>
</evidence>
<keyword evidence="7" id="KW-1133">Transmembrane helix</keyword>
<evidence type="ECO:0000256" key="10">
    <source>
        <dbReference type="ARBA" id="ARBA00023033"/>
    </source>
</evidence>
<dbReference type="OrthoDB" id="2789670at2759"/>
<keyword evidence="6" id="KW-0479">Metal-binding</keyword>
<dbReference type="GO" id="GO:0016705">
    <property type="term" value="F:oxidoreductase activity, acting on paired donors, with incorporation or reduction of molecular oxygen"/>
    <property type="evidence" value="ECO:0007669"/>
    <property type="project" value="InterPro"/>
</dbReference>
<keyword evidence="11" id="KW-0472">Membrane</keyword>
<dbReference type="AlphaFoldDB" id="A0A7J7MFW4"/>
<accession>A0A7J7MFW4</accession>
<proteinExistence type="inferred from homology"/>
<evidence type="ECO:0000313" key="12">
    <source>
        <dbReference type="EMBL" id="KAF6153757.1"/>
    </source>
</evidence>
<dbReference type="InterPro" id="IPR036396">
    <property type="entry name" value="Cyt_P450_sf"/>
</dbReference>
<dbReference type="InterPro" id="IPR002401">
    <property type="entry name" value="Cyt_P450_E_grp-I"/>
</dbReference>
<dbReference type="GO" id="GO:0005506">
    <property type="term" value="F:iron ion binding"/>
    <property type="evidence" value="ECO:0007669"/>
    <property type="project" value="InterPro"/>
</dbReference>
<evidence type="ECO:0000256" key="3">
    <source>
        <dbReference type="ARBA" id="ARBA00010617"/>
    </source>
</evidence>
<dbReference type="SUPFAM" id="SSF48264">
    <property type="entry name" value="Cytochrome P450"/>
    <property type="match status" value="1"/>
</dbReference>
<evidence type="ECO:0000256" key="9">
    <source>
        <dbReference type="ARBA" id="ARBA00023004"/>
    </source>
</evidence>
<evidence type="ECO:0000256" key="2">
    <source>
        <dbReference type="ARBA" id="ARBA00004167"/>
    </source>
</evidence>
<protein>
    <recommendedName>
        <fullName evidence="14">Cytochrome P450</fullName>
    </recommendedName>
</protein>
<dbReference type="GO" id="GO:0044550">
    <property type="term" value="P:secondary metabolite biosynthetic process"/>
    <property type="evidence" value="ECO:0007669"/>
    <property type="project" value="UniProtKB-ARBA"/>
</dbReference>
<dbReference type="Pfam" id="PF00067">
    <property type="entry name" value="p450"/>
    <property type="match status" value="1"/>
</dbReference>
<evidence type="ECO:0000313" key="13">
    <source>
        <dbReference type="Proteomes" id="UP000541444"/>
    </source>
</evidence>
<dbReference type="PRINTS" id="PR00463">
    <property type="entry name" value="EP450I"/>
</dbReference>
<keyword evidence="13" id="KW-1185">Reference proteome</keyword>
<evidence type="ECO:0000256" key="8">
    <source>
        <dbReference type="ARBA" id="ARBA00023002"/>
    </source>
</evidence>
<evidence type="ECO:0008006" key="14">
    <source>
        <dbReference type="Google" id="ProtNLM"/>
    </source>
</evidence>
<sequence>NLLFVALSPKRVQSFRYIREEEVSNLIGDISSSISGDGGITVNINERIFSLINDIVATDNIKAVIWDIFLVGTDTSSTTVEWVMSELIRNPRATEKVQAEVRQVFNGELHVDETDIHKLSYLTLLIKETLRLHPPAPLLLPRECRERCEINGYEIPIKTKVIVNSWAICRSPEHWKDGESFEPERFIARAVDY</sequence>
<comment type="cofactor">
    <cofactor evidence="1">
        <name>heme</name>
        <dbReference type="ChEBI" id="CHEBI:30413"/>
    </cofactor>
</comment>
<dbReference type="GO" id="GO:0020037">
    <property type="term" value="F:heme binding"/>
    <property type="evidence" value="ECO:0007669"/>
    <property type="project" value="InterPro"/>
</dbReference>
<comment type="similarity">
    <text evidence="3">Belongs to the cytochrome P450 family.</text>
</comment>
<feature type="non-terminal residue" evidence="12">
    <location>
        <position position="1"/>
    </location>
</feature>
<keyword evidence="10" id="KW-0503">Monooxygenase</keyword>
<dbReference type="InterPro" id="IPR052306">
    <property type="entry name" value="CYP450_71D"/>
</dbReference>
<dbReference type="EMBL" id="JACGCM010001557">
    <property type="protein sequence ID" value="KAF6153757.1"/>
    <property type="molecule type" value="Genomic_DNA"/>
</dbReference>